<dbReference type="CDD" id="cd16917">
    <property type="entry name" value="HATPase_UhpB-NarQ-NarX-like"/>
    <property type="match status" value="1"/>
</dbReference>
<feature type="transmembrane region" description="Helical" evidence="10">
    <location>
        <begin position="205"/>
        <end position="227"/>
    </location>
</feature>
<keyword evidence="4" id="KW-0808">Transferase</keyword>
<accession>A0A401YRB5</accession>
<evidence type="ECO:0000256" key="1">
    <source>
        <dbReference type="ARBA" id="ARBA00000085"/>
    </source>
</evidence>
<evidence type="ECO:0000256" key="5">
    <source>
        <dbReference type="ARBA" id="ARBA00022741"/>
    </source>
</evidence>
<dbReference type="Pfam" id="PF07730">
    <property type="entry name" value="HisKA_3"/>
    <property type="match status" value="1"/>
</dbReference>
<dbReference type="Gene3D" id="1.20.5.1930">
    <property type="match status" value="1"/>
</dbReference>
<feature type="region of interest" description="Disordered" evidence="9">
    <location>
        <begin position="10"/>
        <end position="33"/>
    </location>
</feature>
<sequence>MPSYALLRRRRSGSRATADHATADRTADHTAGAGPRRRLRGLAYLALGLPVGLLALVVLGALTAPVLMACARPADISSWADAARRAALLTFGILLTVGVAPLAAAPLAALERHRLRVLASAPTEPTAPEPRPHAVRFRARYTTARAWREVAAGYLVAVAGPGLVLLAATWAVLCPIWLAAPLVVARSSGGPVALGIGHARSVPDALPYCAAGLAAGVLGIVVLITLVRAQAALSRTLVEPRPDPLATRLVEVTRSRSRLADGFAAERRRIERDLHDGAQQQLLGLTLQLGLARMDLPADSAAGQAVARAHDQAKTLMADLRELIRGIHPQVLTDRGLGAALYELAEFCPLPVAADIDLPHRPPQAVETAAYFAAAEALANALRHSAADNIRLTARVRHDRLTVDVEDDGRGGARLADGTGLTGLADRVAVVDGTIRVSSPPGGPTLVRVTIPCPPHPQEDDR</sequence>
<keyword evidence="3" id="KW-0597">Phosphoprotein</keyword>
<evidence type="ECO:0000259" key="11">
    <source>
        <dbReference type="SMART" id="SM00387"/>
    </source>
</evidence>
<organism evidence="12 13">
    <name type="scientific">Embleya hyalina</name>
    <dbReference type="NCBI Taxonomy" id="516124"/>
    <lineage>
        <taxon>Bacteria</taxon>
        <taxon>Bacillati</taxon>
        <taxon>Actinomycetota</taxon>
        <taxon>Actinomycetes</taxon>
        <taxon>Kitasatosporales</taxon>
        <taxon>Streptomycetaceae</taxon>
        <taxon>Embleya</taxon>
    </lineage>
</organism>
<dbReference type="RefSeq" id="WP_246126853.1">
    <property type="nucleotide sequence ID" value="NZ_BIFH01000023.1"/>
</dbReference>
<name>A0A401YRB5_9ACTN</name>
<dbReference type="InterPro" id="IPR050482">
    <property type="entry name" value="Sensor_HK_TwoCompSys"/>
</dbReference>
<evidence type="ECO:0000256" key="9">
    <source>
        <dbReference type="SAM" id="MobiDB-lite"/>
    </source>
</evidence>
<reference evidence="12 13" key="1">
    <citation type="submission" date="2018-12" db="EMBL/GenBank/DDBJ databases">
        <title>Draft genome sequence of Embleya hyalina NBRC 13850T.</title>
        <authorList>
            <person name="Komaki H."/>
            <person name="Hosoyama A."/>
            <person name="Kimura A."/>
            <person name="Ichikawa N."/>
            <person name="Tamura T."/>
        </authorList>
    </citation>
    <scope>NUCLEOTIDE SEQUENCE [LARGE SCALE GENOMIC DNA]</scope>
    <source>
        <strain evidence="12 13">NBRC 13850</strain>
    </source>
</reference>
<dbReference type="GO" id="GO:0005524">
    <property type="term" value="F:ATP binding"/>
    <property type="evidence" value="ECO:0007669"/>
    <property type="project" value="UniProtKB-KW"/>
</dbReference>
<keyword evidence="10" id="KW-0812">Transmembrane</keyword>
<dbReference type="Pfam" id="PF13796">
    <property type="entry name" value="Sensor"/>
    <property type="match status" value="1"/>
</dbReference>
<feature type="transmembrane region" description="Helical" evidence="10">
    <location>
        <begin position="42"/>
        <end position="67"/>
    </location>
</feature>
<feature type="transmembrane region" description="Helical" evidence="10">
    <location>
        <begin position="154"/>
        <end position="185"/>
    </location>
</feature>
<evidence type="ECO:0000313" key="13">
    <source>
        <dbReference type="Proteomes" id="UP000286931"/>
    </source>
</evidence>
<keyword evidence="10" id="KW-0472">Membrane</keyword>
<dbReference type="Gene3D" id="3.30.565.10">
    <property type="entry name" value="Histidine kinase-like ATPase, C-terminal domain"/>
    <property type="match status" value="1"/>
</dbReference>
<dbReference type="GO" id="GO:0016020">
    <property type="term" value="C:membrane"/>
    <property type="evidence" value="ECO:0007669"/>
    <property type="project" value="InterPro"/>
</dbReference>
<dbReference type="InterPro" id="IPR011712">
    <property type="entry name" value="Sig_transdc_His_kin_sub3_dim/P"/>
</dbReference>
<dbReference type="SMART" id="SM00387">
    <property type="entry name" value="HATPase_c"/>
    <property type="match status" value="1"/>
</dbReference>
<dbReference type="EC" id="2.7.13.3" evidence="2"/>
<comment type="catalytic activity">
    <reaction evidence="1">
        <text>ATP + protein L-histidine = ADP + protein N-phospho-L-histidine.</text>
        <dbReference type="EC" id="2.7.13.3"/>
    </reaction>
</comment>
<dbReference type="PANTHER" id="PTHR24421">
    <property type="entry name" value="NITRATE/NITRITE SENSOR PROTEIN NARX-RELATED"/>
    <property type="match status" value="1"/>
</dbReference>
<dbReference type="SUPFAM" id="SSF55874">
    <property type="entry name" value="ATPase domain of HSP90 chaperone/DNA topoisomerase II/histidine kinase"/>
    <property type="match status" value="1"/>
</dbReference>
<dbReference type="GO" id="GO:0000155">
    <property type="term" value="F:phosphorelay sensor kinase activity"/>
    <property type="evidence" value="ECO:0007669"/>
    <property type="project" value="InterPro"/>
</dbReference>
<evidence type="ECO:0000256" key="2">
    <source>
        <dbReference type="ARBA" id="ARBA00012438"/>
    </source>
</evidence>
<keyword evidence="13" id="KW-1185">Reference proteome</keyword>
<evidence type="ECO:0000256" key="7">
    <source>
        <dbReference type="ARBA" id="ARBA00022840"/>
    </source>
</evidence>
<protein>
    <recommendedName>
        <fullName evidence="2">histidine kinase</fullName>
        <ecNumber evidence="2">2.7.13.3</ecNumber>
    </recommendedName>
</protein>
<keyword evidence="6 12" id="KW-0418">Kinase</keyword>
<proteinExistence type="predicted"/>
<comment type="caution">
    <text evidence="12">The sequence shown here is derived from an EMBL/GenBank/DDBJ whole genome shotgun (WGS) entry which is preliminary data.</text>
</comment>
<feature type="domain" description="Histidine kinase/HSP90-like ATPase" evidence="11">
    <location>
        <begin position="365"/>
        <end position="455"/>
    </location>
</feature>
<dbReference type="Proteomes" id="UP000286931">
    <property type="component" value="Unassembled WGS sequence"/>
</dbReference>
<dbReference type="EMBL" id="BIFH01000023">
    <property type="protein sequence ID" value="GCD97143.1"/>
    <property type="molecule type" value="Genomic_DNA"/>
</dbReference>
<dbReference type="InterPro" id="IPR003594">
    <property type="entry name" value="HATPase_dom"/>
</dbReference>
<dbReference type="AlphaFoldDB" id="A0A401YRB5"/>
<keyword evidence="8" id="KW-0902">Two-component regulatory system</keyword>
<evidence type="ECO:0000256" key="3">
    <source>
        <dbReference type="ARBA" id="ARBA00022553"/>
    </source>
</evidence>
<keyword evidence="7" id="KW-0067">ATP-binding</keyword>
<evidence type="ECO:0000256" key="4">
    <source>
        <dbReference type="ARBA" id="ARBA00022679"/>
    </source>
</evidence>
<evidence type="ECO:0000256" key="10">
    <source>
        <dbReference type="SAM" id="Phobius"/>
    </source>
</evidence>
<dbReference type="InterPro" id="IPR036890">
    <property type="entry name" value="HATPase_C_sf"/>
</dbReference>
<feature type="region of interest" description="Disordered" evidence="9">
    <location>
        <begin position="439"/>
        <end position="462"/>
    </location>
</feature>
<feature type="transmembrane region" description="Helical" evidence="10">
    <location>
        <begin position="87"/>
        <end position="110"/>
    </location>
</feature>
<gene>
    <name evidence="12" type="ORF">EHYA_04831</name>
</gene>
<keyword evidence="10" id="KW-1133">Transmembrane helix</keyword>
<feature type="compositionally biased region" description="Basic and acidic residues" evidence="9">
    <location>
        <begin position="17"/>
        <end position="28"/>
    </location>
</feature>
<dbReference type="InterPro" id="IPR025828">
    <property type="entry name" value="Put_sensor_dom"/>
</dbReference>
<dbReference type="GO" id="GO:0046983">
    <property type="term" value="F:protein dimerization activity"/>
    <property type="evidence" value="ECO:0007669"/>
    <property type="project" value="InterPro"/>
</dbReference>
<evidence type="ECO:0000313" key="12">
    <source>
        <dbReference type="EMBL" id="GCD97143.1"/>
    </source>
</evidence>
<dbReference type="PANTHER" id="PTHR24421:SF10">
    <property type="entry name" value="NITRATE_NITRITE SENSOR PROTEIN NARQ"/>
    <property type="match status" value="1"/>
</dbReference>
<evidence type="ECO:0000256" key="6">
    <source>
        <dbReference type="ARBA" id="ARBA00022777"/>
    </source>
</evidence>
<evidence type="ECO:0000256" key="8">
    <source>
        <dbReference type="ARBA" id="ARBA00023012"/>
    </source>
</evidence>
<dbReference type="Pfam" id="PF02518">
    <property type="entry name" value="HATPase_c"/>
    <property type="match status" value="1"/>
</dbReference>
<keyword evidence="5" id="KW-0547">Nucleotide-binding</keyword>